<feature type="coiled-coil region" evidence="1">
    <location>
        <begin position="37"/>
        <end position="71"/>
    </location>
</feature>
<evidence type="ECO:0000313" key="3">
    <source>
        <dbReference type="Proteomes" id="UP000799118"/>
    </source>
</evidence>
<reference evidence="2" key="1">
    <citation type="journal article" date="2019" name="Environ. Microbiol.">
        <title>Fungal ecological strategies reflected in gene transcription - a case study of two litter decomposers.</title>
        <authorList>
            <person name="Barbi F."/>
            <person name="Kohler A."/>
            <person name="Barry K."/>
            <person name="Baskaran P."/>
            <person name="Daum C."/>
            <person name="Fauchery L."/>
            <person name="Ihrmark K."/>
            <person name="Kuo A."/>
            <person name="LaButti K."/>
            <person name="Lipzen A."/>
            <person name="Morin E."/>
            <person name="Grigoriev I.V."/>
            <person name="Henrissat B."/>
            <person name="Lindahl B."/>
            <person name="Martin F."/>
        </authorList>
    </citation>
    <scope>NUCLEOTIDE SEQUENCE</scope>
    <source>
        <strain evidence="2">JB14</strain>
    </source>
</reference>
<organism evidence="2 3">
    <name type="scientific">Gymnopus androsaceus JB14</name>
    <dbReference type="NCBI Taxonomy" id="1447944"/>
    <lineage>
        <taxon>Eukaryota</taxon>
        <taxon>Fungi</taxon>
        <taxon>Dikarya</taxon>
        <taxon>Basidiomycota</taxon>
        <taxon>Agaricomycotina</taxon>
        <taxon>Agaricomycetes</taxon>
        <taxon>Agaricomycetidae</taxon>
        <taxon>Agaricales</taxon>
        <taxon>Marasmiineae</taxon>
        <taxon>Omphalotaceae</taxon>
        <taxon>Gymnopus</taxon>
    </lineage>
</organism>
<gene>
    <name evidence="2" type="ORF">BT96DRAFT_949233</name>
</gene>
<sequence length="188" mass="20946">MMEGKGCRTKEWPPSRLKLLRRTAFIHEVVPVVYIMLRQLKGCIWKLEEQLAKERAETKQLRHELSQALEALAFVKLSSPPKPACSQSECSMNLINALVGKSVYWASISKDPGWPDGLKCKSLVCGESESGDPSRLGVGSEVNEEEVEVPGKGFEEVALDHVQILGDVSQRRTRESGRSLGENLEEKL</sequence>
<evidence type="ECO:0000256" key="1">
    <source>
        <dbReference type="SAM" id="Coils"/>
    </source>
</evidence>
<name>A0A6A4GLS0_9AGAR</name>
<proteinExistence type="predicted"/>
<keyword evidence="3" id="KW-1185">Reference proteome</keyword>
<dbReference type="AlphaFoldDB" id="A0A6A4GLS0"/>
<dbReference type="EMBL" id="ML769896">
    <property type="protein sequence ID" value="KAE9386263.1"/>
    <property type="molecule type" value="Genomic_DNA"/>
</dbReference>
<evidence type="ECO:0000313" key="2">
    <source>
        <dbReference type="EMBL" id="KAE9386263.1"/>
    </source>
</evidence>
<accession>A0A6A4GLS0</accession>
<protein>
    <submittedName>
        <fullName evidence="2">Uncharacterized protein</fullName>
    </submittedName>
</protein>
<feature type="non-terminal residue" evidence="2">
    <location>
        <position position="188"/>
    </location>
</feature>
<keyword evidence="1" id="KW-0175">Coiled coil</keyword>
<dbReference type="Proteomes" id="UP000799118">
    <property type="component" value="Unassembled WGS sequence"/>
</dbReference>